<organism evidence="1 2">
    <name type="scientific">Sclerotinia sclerotiorum (strain ATCC 18683 / 1980 / Ss-1)</name>
    <name type="common">White mold</name>
    <name type="synonym">Whetzelinia sclerotiorum</name>
    <dbReference type="NCBI Taxonomy" id="665079"/>
    <lineage>
        <taxon>Eukaryota</taxon>
        <taxon>Fungi</taxon>
        <taxon>Dikarya</taxon>
        <taxon>Ascomycota</taxon>
        <taxon>Pezizomycotina</taxon>
        <taxon>Leotiomycetes</taxon>
        <taxon>Helotiales</taxon>
        <taxon>Sclerotiniaceae</taxon>
        <taxon>Sclerotinia</taxon>
    </lineage>
</organism>
<dbReference type="InParanoid" id="A7EQL9"/>
<accession>A7EQL9</accession>
<dbReference type="AlphaFoldDB" id="A7EQL9"/>
<gene>
    <name evidence="1" type="ORF">SS1G_07621</name>
</gene>
<dbReference type="KEGG" id="ssl:SS1G_07621"/>
<proteinExistence type="predicted"/>
<dbReference type="Proteomes" id="UP000001312">
    <property type="component" value="Unassembled WGS sequence"/>
</dbReference>
<dbReference type="EMBL" id="CH476630">
    <property type="protein sequence ID" value="EDN91761.1"/>
    <property type="molecule type" value="Genomic_DNA"/>
</dbReference>
<reference evidence="2" key="1">
    <citation type="journal article" date="2011" name="PLoS Genet.">
        <title>Genomic analysis of the necrotrophic fungal pathogens Sclerotinia sclerotiorum and Botrytis cinerea.</title>
        <authorList>
            <person name="Amselem J."/>
            <person name="Cuomo C.A."/>
            <person name="van Kan J.A."/>
            <person name="Viaud M."/>
            <person name="Benito E.P."/>
            <person name="Couloux A."/>
            <person name="Coutinho P.M."/>
            <person name="de Vries R.P."/>
            <person name="Dyer P.S."/>
            <person name="Fillinger S."/>
            <person name="Fournier E."/>
            <person name="Gout L."/>
            <person name="Hahn M."/>
            <person name="Kohn L."/>
            <person name="Lapalu N."/>
            <person name="Plummer K.M."/>
            <person name="Pradier J.M."/>
            <person name="Quevillon E."/>
            <person name="Sharon A."/>
            <person name="Simon A."/>
            <person name="ten Have A."/>
            <person name="Tudzynski B."/>
            <person name="Tudzynski P."/>
            <person name="Wincker P."/>
            <person name="Andrew M."/>
            <person name="Anthouard V."/>
            <person name="Beever R.E."/>
            <person name="Beffa R."/>
            <person name="Benoit I."/>
            <person name="Bouzid O."/>
            <person name="Brault B."/>
            <person name="Chen Z."/>
            <person name="Choquer M."/>
            <person name="Collemare J."/>
            <person name="Cotton P."/>
            <person name="Danchin E.G."/>
            <person name="Da Silva C."/>
            <person name="Gautier A."/>
            <person name="Giraud C."/>
            <person name="Giraud T."/>
            <person name="Gonzalez C."/>
            <person name="Grossetete S."/>
            <person name="Guldener U."/>
            <person name="Henrissat B."/>
            <person name="Howlett B.J."/>
            <person name="Kodira C."/>
            <person name="Kretschmer M."/>
            <person name="Lappartient A."/>
            <person name="Leroch M."/>
            <person name="Levis C."/>
            <person name="Mauceli E."/>
            <person name="Neuveglise C."/>
            <person name="Oeser B."/>
            <person name="Pearson M."/>
            <person name="Poulain J."/>
            <person name="Poussereau N."/>
            <person name="Quesneville H."/>
            <person name="Rascle C."/>
            <person name="Schumacher J."/>
            <person name="Segurens B."/>
            <person name="Sexton A."/>
            <person name="Silva E."/>
            <person name="Sirven C."/>
            <person name="Soanes D.M."/>
            <person name="Talbot N.J."/>
            <person name="Templeton M."/>
            <person name="Yandava C."/>
            <person name="Yarden O."/>
            <person name="Zeng Q."/>
            <person name="Rollins J.A."/>
            <person name="Lebrun M.H."/>
            <person name="Dickman M."/>
        </authorList>
    </citation>
    <scope>NUCLEOTIDE SEQUENCE [LARGE SCALE GENOMIC DNA]</scope>
    <source>
        <strain evidence="2">ATCC 18683 / 1980 / Ss-1</strain>
    </source>
</reference>
<evidence type="ECO:0000313" key="2">
    <source>
        <dbReference type="Proteomes" id="UP000001312"/>
    </source>
</evidence>
<sequence length="60" mass="6543">MLFGWLLHDTNKASRPSLVQPPYLKGLGPPFVVNEHSIGMAAIIALASSTRAEVTYIKPH</sequence>
<dbReference type="GeneID" id="5487595"/>
<keyword evidence="2" id="KW-1185">Reference proteome</keyword>
<name>A7EQL9_SCLS1</name>
<evidence type="ECO:0000313" key="1">
    <source>
        <dbReference type="EMBL" id="EDN91761.1"/>
    </source>
</evidence>
<protein>
    <submittedName>
        <fullName evidence="1">Uncharacterized protein</fullName>
    </submittedName>
</protein>
<dbReference type="RefSeq" id="XP_001590997.1">
    <property type="nucleotide sequence ID" value="XM_001590947.1"/>
</dbReference>